<sequence>MPEDVTGGELYALWRVSEALLPRVADVYYDANRAVAAADSASGLTFALTMWNTVRYELQDMYADIGGVVMDAATAVRDARLAYEATDAEAARELQGILADSLRNSTDPNIAPPAPNSEDDPGQPIPAPRAGGTS</sequence>
<evidence type="ECO:0000313" key="3">
    <source>
        <dbReference type="Proteomes" id="UP000643165"/>
    </source>
</evidence>
<dbReference type="RefSeq" id="WP_203995668.1">
    <property type="nucleotide sequence ID" value="NZ_BOPB01000007.1"/>
</dbReference>
<keyword evidence="3" id="KW-1185">Reference proteome</keyword>
<protein>
    <recommendedName>
        <fullName evidence="4">Excreted virulence factor EspC, type VII ESX diderm</fullName>
    </recommendedName>
</protein>
<evidence type="ECO:0008006" key="4">
    <source>
        <dbReference type="Google" id="ProtNLM"/>
    </source>
</evidence>
<proteinExistence type="predicted"/>
<accession>A0ABQ4ISD7</accession>
<evidence type="ECO:0000313" key="2">
    <source>
        <dbReference type="EMBL" id="GIJ20807.1"/>
    </source>
</evidence>
<name>A0ABQ4ISD7_9ACTN</name>
<gene>
    <name evidence="2" type="ORF">Vlu01_14310</name>
</gene>
<dbReference type="EMBL" id="BOPB01000007">
    <property type="protein sequence ID" value="GIJ20807.1"/>
    <property type="molecule type" value="Genomic_DNA"/>
</dbReference>
<feature type="region of interest" description="Disordered" evidence="1">
    <location>
        <begin position="101"/>
        <end position="134"/>
    </location>
</feature>
<organism evidence="2 3">
    <name type="scientific">Micromonospora lutea</name>
    <dbReference type="NCBI Taxonomy" id="419825"/>
    <lineage>
        <taxon>Bacteria</taxon>
        <taxon>Bacillati</taxon>
        <taxon>Actinomycetota</taxon>
        <taxon>Actinomycetes</taxon>
        <taxon>Micromonosporales</taxon>
        <taxon>Micromonosporaceae</taxon>
        <taxon>Micromonospora</taxon>
    </lineage>
</organism>
<evidence type="ECO:0000256" key="1">
    <source>
        <dbReference type="SAM" id="MobiDB-lite"/>
    </source>
</evidence>
<reference evidence="2 3" key="1">
    <citation type="submission" date="2021-01" db="EMBL/GenBank/DDBJ databases">
        <title>Whole genome shotgun sequence of Verrucosispora lutea NBRC 106530.</title>
        <authorList>
            <person name="Komaki H."/>
            <person name="Tamura T."/>
        </authorList>
    </citation>
    <scope>NUCLEOTIDE SEQUENCE [LARGE SCALE GENOMIC DNA]</scope>
    <source>
        <strain evidence="2 3">NBRC 106530</strain>
    </source>
</reference>
<comment type="caution">
    <text evidence="2">The sequence shown here is derived from an EMBL/GenBank/DDBJ whole genome shotgun (WGS) entry which is preliminary data.</text>
</comment>
<dbReference type="Proteomes" id="UP000643165">
    <property type="component" value="Unassembled WGS sequence"/>
</dbReference>